<dbReference type="SMART" id="SM00062">
    <property type="entry name" value="PBPb"/>
    <property type="match status" value="1"/>
</dbReference>
<dbReference type="RefSeq" id="WP_266340929.1">
    <property type="nucleotide sequence ID" value="NZ_JAPKNK010000013.1"/>
</dbReference>
<dbReference type="PANTHER" id="PTHR35936:SF17">
    <property type="entry name" value="ARGININE-BINDING EXTRACELLULAR PROTEIN ARTP"/>
    <property type="match status" value="1"/>
</dbReference>
<dbReference type="SUPFAM" id="SSF53850">
    <property type="entry name" value="Periplasmic binding protein-like II"/>
    <property type="match status" value="1"/>
</dbReference>
<evidence type="ECO:0000256" key="2">
    <source>
        <dbReference type="SAM" id="SignalP"/>
    </source>
</evidence>
<feature type="domain" description="Solute-binding protein family 3/N-terminal" evidence="3">
    <location>
        <begin position="34"/>
        <end position="253"/>
    </location>
</feature>
<dbReference type="InterPro" id="IPR001638">
    <property type="entry name" value="Solute-binding_3/MltF_N"/>
</dbReference>
<organism evidence="4 5">
    <name type="scientific">Kaistia nematophila</name>
    <dbReference type="NCBI Taxonomy" id="2994654"/>
    <lineage>
        <taxon>Bacteria</taxon>
        <taxon>Pseudomonadati</taxon>
        <taxon>Pseudomonadota</taxon>
        <taxon>Alphaproteobacteria</taxon>
        <taxon>Hyphomicrobiales</taxon>
        <taxon>Kaistiaceae</taxon>
        <taxon>Kaistia</taxon>
    </lineage>
</organism>
<feature type="chain" id="PRO_5040911721" evidence="2">
    <location>
        <begin position="24"/>
        <end position="264"/>
    </location>
</feature>
<dbReference type="Gene3D" id="3.40.190.10">
    <property type="entry name" value="Periplasmic binding protein-like II"/>
    <property type="match status" value="2"/>
</dbReference>
<comment type="caution">
    <text evidence="4">The sequence shown here is derived from an EMBL/GenBank/DDBJ whole genome shotgun (WGS) entry which is preliminary data.</text>
</comment>
<keyword evidence="5" id="KW-1185">Reference proteome</keyword>
<accession>A0A9X3INH1</accession>
<sequence length="264" mass="28314">MKFLTRVALAATMALGVAGVAKADLLADIKAKGEIAIAIDLGAPPWGMTDANLKPAGADVEVANKLAADLGVKMKLVEVTGPNRVPFLLTNKTDIVISSFAITPERAKVVDFVPYSVNRLIVFGPKGVEIKSLEDLSGKRVGVVRGNLQDTELTKKAPADTKLVRFDDDATTITALMSGQVDAMCAPYGMYLTLAERYPAKELEPKADVVQQPLGIGLRQNEPELKAWLQDWVKKGAADGSLSTIFEKYMGAKLDLTPYLAEAK</sequence>
<feature type="signal peptide" evidence="2">
    <location>
        <begin position="1"/>
        <end position="23"/>
    </location>
</feature>
<dbReference type="PANTHER" id="PTHR35936">
    <property type="entry name" value="MEMBRANE-BOUND LYTIC MUREIN TRANSGLYCOSYLASE F"/>
    <property type="match status" value="1"/>
</dbReference>
<evidence type="ECO:0000256" key="1">
    <source>
        <dbReference type="ARBA" id="ARBA00022729"/>
    </source>
</evidence>
<evidence type="ECO:0000313" key="4">
    <source>
        <dbReference type="EMBL" id="MCX5571967.1"/>
    </source>
</evidence>
<name>A0A9X3INH1_9HYPH</name>
<dbReference type="AlphaFoldDB" id="A0A9X3INH1"/>
<evidence type="ECO:0000259" key="3">
    <source>
        <dbReference type="SMART" id="SM00062"/>
    </source>
</evidence>
<dbReference type="EMBL" id="JAPKNK010000013">
    <property type="protein sequence ID" value="MCX5571967.1"/>
    <property type="molecule type" value="Genomic_DNA"/>
</dbReference>
<dbReference type="Proteomes" id="UP001144805">
    <property type="component" value="Unassembled WGS sequence"/>
</dbReference>
<reference evidence="4" key="1">
    <citation type="submission" date="2022-11" db="EMBL/GenBank/DDBJ databases">
        <title>Biodiversity and phylogenetic relationships of bacteria.</title>
        <authorList>
            <person name="Machado R.A.R."/>
            <person name="Bhat A."/>
            <person name="Loulou A."/>
            <person name="Kallel S."/>
        </authorList>
    </citation>
    <scope>NUCLEOTIDE SEQUENCE</scope>
    <source>
        <strain evidence="4">K-TC2</strain>
    </source>
</reference>
<dbReference type="Pfam" id="PF00497">
    <property type="entry name" value="SBP_bac_3"/>
    <property type="match status" value="1"/>
</dbReference>
<protein>
    <submittedName>
        <fullName evidence="4">Transporter substrate-binding domain-containing protein</fullName>
    </submittedName>
</protein>
<keyword evidence="1 2" id="KW-0732">Signal</keyword>
<evidence type="ECO:0000313" key="5">
    <source>
        <dbReference type="Proteomes" id="UP001144805"/>
    </source>
</evidence>
<proteinExistence type="predicted"/>
<gene>
    <name evidence="4" type="ORF">OSH07_22390</name>
</gene>